<dbReference type="AlphaFoldDB" id="A0A4S4B0S4"/>
<dbReference type="EMBL" id="SSOC01000003">
    <property type="protein sequence ID" value="THF65632.1"/>
    <property type="molecule type" value="Genomic_DNA"/>
</dbReference>
<feature type="chain" id="PRO_5020356647" description="Lipoprotein" evidence="1">
    <location>
        <begin position="18"/>
        <end position="260"/>
    </location>
</feature>
<proteinExistence type="predicted"/>
<protein>
    <recommendedName>
        <fullName evidence="4">Lipoprotein</fullName>
    </recommendedName>
</protein>
<comment type="caution">
    <text evidence="2">The sequence shown here is derived from an EMBL/GenBank/DDBJ whole genome shotgun (WGS) entry which is preliminary data.</text>
</comment>
<name>A0A4S4B0S4_9RHOO</name>
<evidence type="ECO:0000256" key="1">
    <source>
        <dbReference type="SAM" id="SignalP"/>
    </source>
</evidence>
<dbReference type="RefSeq" id="WP_136347838.1">
    <property type="nucleotide sequence ID" value="NZ_SSOC01000003.1"/>
</dbReference>
<evidence type="ECO:0000313" key="3">
    <source>
        <dbReference type="Proteomes" id="UP000308430"/>
    </source>
</evidence>
<evidence type="ECO:0008006" key="4">
    <source>
        <dbReference type="Google" id="ProtNLM"/>
    </source>
</evidence>
<feature type="signal peptide" evidence="1">
    <location>
        <begin position="1"/>
        <end position="17"/>
    </location>
</feature>
<dbReference type="PROSITE" id="PS51257">
    <property type="entry name" value="PROKAR_LIPOPROTEIN"/>
    <property type="match status" value="1"/>
</dbReference>
<accession>A0A4S4B0S4</accession>
<gene>
    <name evidence="2" type="ORF">E6C76_08665</name>
</gene>
<dbReference type="OrthoDB" id="7068850at2"/>
<sequence>MSATRLLATFAAATLLAACSDGGRPDAQLTVPDNPTTRAIAENIRQNDEAAQQRQEAAELERKRQAALPDADLSTPLESYTPLRSGAQLMQLYYAVSGLPVPWERLAGEVSNDYRATSDSFQKQDILQALRPRLEKEIADFAANRYIAFPVRFDVQPYDHERGGFPIHSIAADTSYGFGGSSSRYALSFLNAETFRFARIEDQEQARTIEAERAQRYGRFNATIHAFVRDAVDESGRYMIKGQIARIVVESQDGRIRFEY</sequence>
<keyword evidence="3" id="KW-1185">Reference proteome</keyword>
<dbReference type="Proteomes" id="UP000308430">
    <property type="component" value="Unassembled WGS sequence"/>
</dbReference>
<reference evidence="2 3" key="1">
    <citation type="submission" date="2019-04" db="EMBL/GenBank/DDBJ databases">
        <title>Azoarcus nasutitermitis sp. nov. isolated from termite nest.</title>
        <authorList>
            <person name="Lin S.-Y."/>
            <person name="Hameed A."/>
            <person name="Hsu Y.-H."/>
            <person name="Young C.-C."/>
        </authorList>
    </citation>
    <scope>NUCLEOTIDE SEQUENCE [LARGE SCALE GENOMIC DNA]</scope>
    <source>
        <strain evidence="2 3">CC-YHH838</strain>
    </source>
</reference>
<keyword evidence="1" id="KW-0732">Signal</keyword>
<organism evidence="2 3">
    <name type="scientific">Pseudothauera nasutitermitis</name>
    <dbReference type="NCBI Taxonomy" id="2565930"/>
    <lineage>
        <taxon>Bacteria</taxon>
        <taxon>Pseudomonadati</taxon>
        <taxon>Pseudomonadota</taxon>
        <taxon>Betaproteobacteria</taxon>
        <taxon>Rhodocyclales</taxon>
        <taxon>Zoogloeaceae</taxon>
        <taxon>Pseudothauera</taxon>
    </lineage>
</organism>
<evidence type="ECO:0000313" key="2">
    <source>
        <dbReference type="EMBL" id="THF65632.1"/>
    </source>
</evidence>